<comment type="subunit">
    <text evidence="11 12">Monomer. Binds crRNA and tracrRNA.</text>
</comment>
<evidence type="ECO:0000256" key="1">
    <source>
        <dbReference type="ARBA" id="ARBA00001946"/>
    </source>
</evidence>
<evidence type="ECO:0000256" key="4">
    <source>
        <dbReference type="ARBA" id="ARBA00022759"/>
    </source>
</evidence>
<feature type="binding site" evidence="12">
    <location>
        <position position="8"/>
    </location>
    <ligand>
        <name>Mg(2+)</name>
        <dbReference type="ChEBI" id="CHEBI:18420"/>
        <label>2</label>
    </ligand>
</feature>
<evidence type="ECO:0000256" key="10">
    <source>
        <dbReference type="ARBA" id="ARBA00023211"/>
    </source>
</evidence>
<sequence length="1017" mass="116238">MRYRLALDIGSTSIGWCLLRLDGDDKPVAIIRMGVRIFSDGRNPKDGTSLAVTRRNARQMRRRRDRLLKRKERMLAALTRFGFFPTDEVQRRQLVNLDPYALRKKGLYDALSGPEFARALFHINQRRGFLSNRKTDKKDSDSGALKKAIKDLRDKLAQENCQTLGEWLANRHENRLSVRARLRGRTQKDKAYDFYADRAMIEHEFDVLWAKQSSLNPALFNEAARKELKDILLHQRPLKPVKPGRCTLLPDEERAPLALPSTQRFRIYQEVNNLRLLTPDLREQALTLEQRNQVVQLLEHQGEVRFTKILKALKLPGTTKFNLEDIKRDRLKGNATSAALAKDTCFDERWYSFDHAMQDDIVDKLLNEASESALVSWLQEHTGVDEATAERIANTSLPEGYGNLSRAALDRIVPELIKDVVMYSDAVKRAGFDSHSALSYIQQTGEIMDALPYYGIPLRRHVAFAKDNPRNDEERYGKIANPTVHIGLNELRKVVNALIKRYGRPSEIIVEVARELKLSRERKLEIQREQKERQELNDKQVAEACVVLGLTPTNLDRAKRRELSQKMQLWVELNSKNVADRQCPYTGEQIGIERLLSNEVEIEHILPYSMTLDDSMNNKTVSLRRANRDKGNRTPYQAFGEISQPGYDYEAILQRAALMPREKTKRFAPDGYQRWLKEDKDFLARALNDTAYLSRIAKEYLSLVCHPNKVRAIPGRMTALLRGKFGLNQLLSGTESKNRNDHRHHALDAAVIGITDQGLLQRFAQASASARVKQLDRLVEEMPLPWPSYREHVERALENIIVSHKPDHGYQGAMHEDTAWRLHGNGVVSRRIRPEDGGPRQREIKNKSVIAIASTRNPERHGLDENGSPRAYKGYVGGSNYCIEIWRDEKGKWDSDVISTFEAYQLIRLHGEAEGIKRLRNPSYSLSGKPLVMRLMINDLVRLNLGGNTKTMRVVKIGGNGQMFFAEHNEANVDARNKDDGDSFKYVSKIAGSLQTAQGRRVTVSEIGDLRDPGFRG</sequence>
<feature type="binding site" evidence="12">
    <location>
        <position position="8"/>
    </location>
    <ligand>
        <name>Mg(2+)</name>
        <dbReference type="ChEBI" id="CHEBI:18420"/>
        <label>1</label>
    </ligand>
</feature>
<dbReference type="InterPro" id="IPR028629">
    <property type="entry name" value="Cas9"/>
</dbReference>
<comment type="cofactor">
    <cofactor evidence="1 12">
        <name>Mg(2+)</name>
        <dbReference type="ChEBI" id="CHEBI:18420"/>
    </cofactor>
</comment>
<dbReference type="GO" id="GO:0003723">
    <property type="term" value="F:RNA binding"/>
    <property type="evidence" value="ECO:0007669"/>
    <property type="project" value="UniProtKB-UniRule"/>
</dbReference>
<organism evidence="15 16">
    <name type="scientific">Sulfuritortus calidifontis</name>
    <dbReference type="NCBI Taxonomy" id="1914471"/>
    <lineage>
        <taxon>Bacteria</taxon>
        <taxon>Pseudomonadati</taxon>
        <taxon>Pseudomonadota</taxon>
        <taxon>Betaproteobacteria</taxon>
        <taxon>Nitrosomonadales</taxon>
        <taxon>Thiobacillaceae</taxon>
        <taxon>Sulfuritortus</taxon>
    </lineage>
</organism>
<comment type="similarity">
    <text evidence="12">Belongs to the CRISPR-associated Cas9 family.</text>
</comment>
<keyword evidence="2 12" id="KW-0540">Nuclease</keyword>
<dbReference type="PROSITE" id="PS51749">
    <property type="entry name" value="HNH_CAS9"/>
    <property type="match status" value="1"/>
</dbReference>
<comment type="function">
    <text evidence="12">CRISPR (clustered regularly interspaced short palindromic repeat) is an adaptive immune system that provides protection against mobile genetic elements (viruses, transposable elements and conjugative plasmids). CRISPR clusters contain spacers, sequences complementary to antecedent mobile elements, and target invading nucleic acids. CRISPR clusters are transcribed and processed into CRISPR RNA (crRNA). In type II CRISPR systems correct processing of pre-crRNA requires a trans-encoded small RNA (tracrRNA), endogenous ribonuclease 3 (rnc) and this protein. The tracrRNA serves as a guide for ribonuclease 3-aided processing of pre-crRNA. Subsequently Cas9/crRNA/tracrRNA endonucleolytically cleaves linear or circular dsDNA target complementary to the spacer; Cas9 is inactive in the absence of the 2 guide RNAs (gRNA). Cas9 recognizes the protospacer adjacent motif (PAM) in the CRISPR repeat sequences to help distinguish self versus nonself, as targets within the bacterial CRISPR locus do not have PAMs. PAM recognition is also required for catalytic activity.</text>
</comment>
<feature type="active site" description="Proton acceptor for HNH nuclease domain" evidence="12">
    <location>
        <position position="604"/>
    </location>
</feature>
<dbReference type="RefSeq" id="WP_232019225.1">
    <property type="nucleotide sequence ID" value="NZ_AP018721.1"/>
</dbReference>
<evidence type="ECO:0000313" key="16">
    <source>
        <dbReference type="Proteomes" id="UP000295135"/>
    </source>
</evidence>
<reference evidence="15 16" key="1">
    <citation type="submission" date="2019-03" db="EMBL/GenBank/DDBJ databases">
        <title>Genomic Encyclopedia of Type Strains, Phase IV (KMG-IV): sequencing the most valuable type-strain genomes for metagenomic binning, comparative biology and taxonomic classification.</title>
        <authorList>
            <person name="Goeker M."/>
        </authorList>
    </citation>
    <scope>NUCLEOTIDE SEQUENCE [LARGE SCALE GENOMIC DNA]</scope>
    <source>
        <strain evidence="15 16">DSM 103923</strain>
    </source>
</reference>
<dbReference type="GO" id="GO:0004519">
    <property type="term" value="F:endonuclease activity"/>
    <property type="evidence" value="ECO:0007669"/>
    <property type="project" value="UniProtKB-UniRule"/>
</dbReference>
<dbReference type="GO" id="GO:0043571">
    <property type="term" value="P:maintenance of CRISPR repeat elements"/>
    <property type="evidence" value="ECO:0007669"/>
    <property type="project" value="UniProtKB-UniRule"/>
</dbReference>
<keyword evidence="8 12" id="KW-0051">Antiviral defense</keyword>
<protein>
    <recommendedName>
        <fullName evidence="12">CRISPR-associated endonuclease Cas9</fullName>
        <ecNumber evidence="12">3.1.-.-</ecNumber>
    </recommendedName>
</protein>
<keyword evidence="3 12" id="KW-0479">Metal-binding</keyword>
<dbReference type="EC" id="3.1.-.-" evidence="12"/>
<dbReference type="AlphaFoldDB" id="A0A4R3JZ21"/>
<dbReference type="NCBIfam" id="TIGR01865">
    <property type="entry name" value="cas_Csn1"/>
    <property type="match status" value="1"/>
</dbReference>
<name>A0A4R3JZ21_9PROT</name>
<keyword evidence="5 12" id="KW-0378">Hydrolase</keyword>
<evidence type="ECO:0000256" key="5">
    <source>
        <dbReference type="ARBA" id="ARBA00022801"/>
    </source>
</evidence>
<feature type="domain" description="HNH Cas9-type" evidence="14">
    <location>
        <begin position="519"/>
        <end position="687"/>
    </location>
</feature>
<dbReference type="GO" id="GO:0003677">
    <property type="term" value="F:DNA binding"/>
    <property type="evidence" value="ECO:0007669"/>
    <property type="project" value="UniProtKB-UniRule"/>
</dbReference>
<accession>A0A4R3JZ21</accession>
<evidence type="ECO:0000256" key="8">
    <source>
        <dbReference type="ARBA" id="ARBA00023118"/>
    </source>
</evidence>
<keyword evidence="13" id="KW-0175">Coiled coil</keyword>
<keyword evidence="6 12" id="KW-0460">Magnesium</keyword>
<evidence type="ECO:0000256" key="11">
    <source>
        <dbReference type="ARBA" id="ARBA00046380"/>
    </source>
</evidence>
<dbReference type="EMBL" id="SLZY01000003">
    <property type="protein sequence ID" value="TCS72991.1"/>
    <property type="molecule type" value="Genomic_DNA"/>
</dbReference>
<dbReference type="HAMAP" id="MF_01480">
    <property type="entry name" value="Cas9"/>
    <property type="match status" value="1"/>
</dbReference>
<proteinExistence type="inferred from homology"/>
<dbReference type="GO" id="GO:0046872">
    <property type="term" value="F:metal ion binding"/>
    <property type="evidence" value="ECO:0007669"/>
    <property type="project" value="UniProtKB-UniRule"/>
</dbReference>
<comment type="domain">
    <text evidence="12">Has 2 endonuclease domains. The discontinuous RuvC-like domain cleaves the target DNA noncomplementary to crRNA while the HNH nuclease domain cleaves the target DNA complementary to crRNA.</text>
</comment>
<evidence type="ECO:0000256" key="12">
    <source>
        <dbReference type="HAMAP-Rule" id="MF_01480"/>
    </source>
</evidence>
<evidence type="ECO:0000313" key="15">
    <source>
        <dbReference type="EMBL" id="TCS72991.1"/>
    </source>
</evidence>
<dbReference type="Pfam" id="PF18541">
    <property type="entry name" value="RuvC_III"/>
    <property type="match status" value="1"/>
</dbReference>
<keyword evidence="7 12" id="KW-0694">RNA-binding</keyword>
<feature type="binding site" evidence="12">
    <location>
        <position position="745"/>
    </location>
    <ligand>
        <name>Mg(2+)</name>
        <dbReference type="ChEBI" id="CHEBI:18420"/>
        <label>2</label>
    </ligand>
</feature>
<dbReference type="GO" id="GO:0051607">
    <property type="term" value="P:defense response to virus"/>
    <property type="evidence" value="ECO:0007669"/>
    <property type="project" value="UniProtKB-UniRule"/>
</dbReference>
<dbReference type="InterPro" id="IPR040619">
    <property type="entry name" value="Cas9_alpha-helical_lobe"/>
</dbReference>
<dbReference type="Gene3D" id="1.10.30.50">
    <property type="match status" value="1"/>
</dbReference>
<evidence type="ECO:0000256" key="13">
    <source>
        <dbReference type="SAM" id="Coils"/>
    </source>
</evidence>
<dbReference type="Proteomes" id="UP000295135">
    <property type="component" value="Unassembled WGS sequence"/>
</dbReference>
<evidence type="ECO:0000256" key="6">
    <source>
        <dbReference type="ARBA" id="ARBA00022842"/>
    </source>
</evidence>
<keyword evidence="9 12" id="KW-0238">DNA-binding</keyword>
<evidence type="ECO:0000256" key="3">
    <source>
        <dbReference type="ARBA" id="ARBA00022723"/>
    </source>
</evidence>
<dbReference type="Gene3D" id="3.30.420.10">
    <property type="entry name" value="Ribonuclease H-like superfamily/Ribonuclease H"/>
    <property type="match status" value="3"/>
</dbReference>
<dbReference type="Pfam" id="PF18470">
    <property type="entry name" value="Cas9_a"/>
    <property type="match status" value="1"/>
</dbReference>
<keyword evidence="16" id="KW-1185">Reference proteome</keyword>
<dbReference type="InterPro" id="IPR003615">
    <property type="entry name" value="HNH_nuc"/>
</dbReference>
<evidence type="ECO:0000259" key="14">
    <source>
        <dbReference type="PROSITE" id="PS51749"/>
    </source>
</evidence>
<feature type="coiled-coil region" evidence="13">
    <location>
        <begin position="50"/>
        <end position="77"/>
    </location>
</feature>
<dbReference type="GO" id="GO:0016787">
    <property type="term" value="F:hydrolase activity"/>
    <property type="evidence" value="ECO:0007669"/>
    <property type="project" value="UniProtKB-KW"/>
</dbReference>
<feature type="binding site" evidence="12">
    <location>
        <position position="515"/>
    </location>
    <ligand>
        <name>Mg(2+)</name>
        <dbReference type="ChEBI" id="CHEBI:18420"/>
        <label>1</label>
    </ligand>
</feature>
<comment type="caution">
    <text evidence="15">The sequence shown here is derived from an EMBL/GenBank/DDBJ whole genome shotgun (WGS) entry which is preliminary data.</text>
</comment>
<feature type="active site" description="For RuvC-like nuclease domain" evidence="12">
    <location>
        <position position="8"/>
    </location>
</feature>
<evidence type="ECO:0000256" key="9">
    <source>
        <dbReference type="ARBA" id="ARBA00023125"/>
    </source>
</evidence>
<evidence type="ECO:0000256" key="2">
    <source>
        <dbReference type="ARBA" id="ARBA00022722"/>
    </source>
</evidence>
<evidence type="ECO:0000256" key="7">
    <source>
        <dbReference type="ARBA" id="ARBA00022884"/>
    </source>
</evidence>
<keyword evidence="4 12" id="KW-0255">Endonuclease</keyword>
<keyword evidence="10" id="KW-0464">Manganese</keyword>
<dbReference type="InterPro" id="IPR033114">
    <property type="entry name" value="HNH_CAS9"/>
</dbReference>
<dbReference type="InterPro" id="IPR036397">
    <property type="entry name" value="RNaseH_sf"/>
</dbReference>
<gene>
    <name evidence="12" type="primary">cas9</name>
    <name evidence="15" type="ORF">EDC61_103114</name>
</gene>
<dbReference type="InterPro" id="IPR041383">
    <property type="entry name" value="RuvC_III"/>
</dbReference>
<feature type="binding site" evidence="12">
    <location>
        <position position="511"/>
    </location>
    <ligand>
        <name>Mg(2+)</name>
        <dbReference type="ChEBI" id="CHEBI:18420"/>
        <label>1</label>
    </ligand>
</feature>
<dbReference type="Pfam" id="PF13395">
    <property type="entry name" value="HNH_4"/>
    <property type="match status" value="1"/>
</dbReference>
<feature type="binding site" evidence="12">
    <location>
        <position position="515"/>
    </location>
    <ligand>
        <name>Mg(2+)</name>
        <dbReference type="ChEBI" id="CHEBI:18420"/>
        <label>2</label>
    </ligand>
</feature>